<dbReference type="AlphaFoldDB" id="A0A251T861"/>
<protein>
    <submittedName>
        <fullName evidence="1">Uncharacterized protein</fullName>
    </submittedName>
</protein>
<organism evidence="1 2">
    <name type="scientific">Helianthus annuus</name>
    <name type="common">Common sunflower</name>
    <dbReference type="NCBI Taxonomy" id="4232"/>
    <lineage>
        <taxon>Eukaryota</taxon>
        <taxon>Viridiplantae</taxon>
        <taxon>Streptophyta</taxon>
        <taxon>Embryophyta</taxon>
        <taxon>Tracheophyta</taxon>
        <taxon>Spermatophyta</taxon>
        <taxon>Magnoliopsida</taxon>
        <taxon>eudicotyledons</taxon>
        <taxon>Gunneridae</taxon>
        <taxon>Pentapetalae</taxon>
        <taxon>asterids</taxon>
        <taxon>campanulids</taxon>
        <taxon>Asterales</taxon>
        <taxon>Asteraceae</taxon>
        <taxon>Asteroideae</taxon>
        <taxon>Heliantheae alliance</taxon>
        <taxon>Heliantheae</taxon>
        <taxon>Helianthus</taxon>
    </lineage>
</organism>
<reference evidence="2" key="1">
    <citation type="journal article" date="2017" name="Nature">
        <title>The sunflower genome provides insights into oil metabolism, flowering and Asterid evolution.</title>
        <authorList>
            <person name="Badouin H."/>
            <person name="Gouzy J."/>
            <person name="Grassa C.J."/>
            <person name="Murat F."/>
            <person name="Staton S.E."/>
            <person name="Cottret L."/>
            <person name="Lelandais-Briere C."/>
            <person name="Owens G.L."/>
            <person name="Carrere S."/>
            <person name="Mayjonade B."/>
            <person name="Legrand L."/>
            <person name="Gill N."/>
            <person name="Kane N.C."/>
            <person name="Bowers J.E."/>
            <person name="Hubner S."/>
            <person name="Bellec A."/>
            <person name="Berard A."/>
            <person name="Berges H."/>
            <person name="Blanchet N."/>
            <person name="Boniface M.C."/>
            <person name="Brunel D."/>
            <person name="Catrice O."/>
            <person name="Chaidir N."/>
            <person name="Claudel C."/>
            <person name="Donnadieu C."/>
            <person name="Faraut T."/>
            <person name="Fievet G."/>
            <person name="Helmstetter N."/>
            <person name="King M."/>
            <person name="Knapp S.J."/>
            <person name="Lai Z."/>
            <person name="Le Paslier M.C."/>
            <person name="Lippi Y."/>
            <person name="Lorenzon L."/>
            <person name="Mandel J.R."/>
            <person name="Marage G."/>
            <person name="Marchand G."/>
            <person name="Marquand E."/>
            <person name="Bret-Mestries E."/>
            <person name="Morien E."/>
            <person name="Nambeesan S."/>
            <person name="Nguyen T."/>
            <person name="Pegot-Espagnet P."/>
            <person name="Pouilly N."/>
            <person name="Raftis F."/>
            <person name="Sallet E."/>
            <person name="Schiex T."/>
            <person name="Thomas J."/>
            <person name="Vandecasteele C."/>
            <person name="Vares D."/>
            <person name="Vear F."/>
            <person name="Vautrin S."/>
            <person name="Crespi M."/>
            <person name="Mangin B."/>
            <person name="Burke J.M."/>
            <person name="Salse J."/>
            <person name="Munos S."/>
            <person name="Vincourt P."/>
            <person name="Rieseberg L.H."/>
            <person name="Langlade N.B."/>
        </authorList>
    </citation>
    <scope>NUCLEOTIDE SEQUENCE [LARGE SCALE GENOMIC DNA]</scope>
    <source>
        <strain evidence="2">cv. SF193</strain>
    </source>
</reference>
<name>A0A251T861_HELAN</name>
<dbReference type="EMBL" id="CM007900">
    <property type="protein sequence ID" value="OTG06973.1"/>
    <property type="molecule type" value="Genomic_DNA"/>
</dbReference>
<evidence type="ECO:0000313" key="2">
    <source>
        <dbReference type="Proteomes" id="UP000215914"/>
    </source>
</evidence>
<dbReference type="Proteomes" id="UP000215914">
    <property type="component" value="Chromosome 11"/>
</dbReference>
<keyword evidence="2" id="KW-1185">Reference proteome</keyword>
<sequence>MRFYEKRAEFPLFLDDPDNTSCRYICQNSMINATLNIYTRYITKIVIFILVSKTCLVYKFESLKIIPSLG</sequence>
<gene>
    <name evidence="1" type="ORF">HannXRQ_Chr11g0325141</name>
</gene>
<evidence type="ECO:0000313" key="1">
    <source>
        <dbReference type="EMBL" id="OTG06973.1"/>
    </source>
</evidence>
<dbReference type="InParanoid" id="A0A251T861"/>
<proteinExistence type="predicted"/>
<accession>A0A251T861</accession>